<reference evidence="4" key="2">
    <citation type="submission" date="2025-04" db="UniProtKB">
        <authorList>
            <consortium name="RefSeq"/>
        </authorList>
    </citation>
    <scope>IDENTIFICATION</scope>
</reference>
<keyword evidence="3" id="KW-1185">Reference proteome</keyword>
<dbReference type="AlphaFoldDB" id="A0A3B4G9X3"/>
<evidence type="ECO:0000313" key="4">
    <source>
        <dbReference type="RefSeq" id="XP_005744185.1"/>
    </source>
</evidence>
<dbReference type="PROSITE" id="PS51186">
    <property type="entry name" value="GNAT"/>
    <property type="match status" value="1"/>
</dbReference>
<sequence length="321" mass="35791">MSAGGEAADVVYCLAQEQDFQQVLNICTPDDYNGLDYMAAFFHRWLQEPGRVVFIARIDGRVVALESALLVDGGQTAVLQGRRVVSDLRGSGIASALQTHVTNYVRRYYPEISAVRLSRGDNPSVKTLAKYRLIAKEAILSLCCEAVNLGSFITELRSKHPLHADSSCGPVTLSWRQAETLVLSDHVVSNLLPSKTIINDWEPLKPVEANLEVLQRRGLTWIVDREFEPAALSLGTPPYAVPYRHNAMRLNINIFGRSLTSVCAVFLAQLEAFLPSLKGYLVCHTYVDPGLWAGLRQFCQNDANVSFFKDYWEEVILETDL</sequence>
<dbReference type="InterPro" id="IPR056483">
    <property type="entry name" value="Hisat_C"/>
</dbReference>
<dbReference type="Pfam" id="PF24066">
    <property type="entry name" value="Hisat_C"/>
    <property type="match status" value="1"/>
</dbReference>
<evidence type="ECO:0000259" key="1">
    <source>
        <dbReference type="PROSITE" id="PS51186"/>
    </source>
</evidence>
<dbReference type="Ensembl" id="ENSPNYT00000020196.1">
    <property type="protein sequence ID" value="ENSPNYP00000019710.1"/>
    <property type="gene ID" value="ENSPNYG00000014909.1"/>
</dbReference>
<dbReference type="PANTHER" id="PTHR47403">
    <property type="entry name" value="LOC100145250 PROTEIN"/>
    <property type="match status" value="1"/>
</dbReference>
<proteinExistence type="predicted"/>
<evidence type="ECO:0000313" key="3">
    <source>
        <dbReference type="Proteomes" id="UP000695023"/>
    </source>
</evidence>
<evidence type="ECO:0000313" key="2">
    <source>
        <dbReference type="Ensembl" id="ENSPNYP00000019710.1"/>
    </source>
</evidence>
<dbReference type="GO" id="GO:0016747">
    <property type="term" value="F:acyltransferase activity, transferring groups other than amino-acyl groups"/>
    <property type="evidence" value="ECO:0007669"/>
    <property type="project" value="InterPro"/>
</dbReference>
<dbReference type="InterPro" id="IPR000182">
    <property type="entry name" value="GNAT_dom"/>
</dbReference>
<feature type="domain" description="N-acetyltransferase" evidence="1">
    <location>
        <begin position="10"/>
        <end position="180"/>
    </location>
</feature>
<dbReference type="Gene3D" id="3.40.630.30">
    <property type="match status" value="1"/>
</dbReference>
<dbReference type="OrthoDB" id="8889733at2759"/>
<name>A0A3B4G9X3_9CICH</name>
<dbReference type="RefSeq" id="XP_005744185.1">
    <property type="nucleotide sequence ID" value="XM_005744128.1"/>
</dbReference>
<dbReference type="SUPFAM" id="SSF55729">
    <property type="entry name" value="Acyl-CoA N-acyltransferases (Nat)"/>
    <property type="match status" value="1"/>
</dbReference>
<dbReference type="InterPro" id="IPR016181">
    <property type="entry name" value="Acyl_CoA_acyltransferase"/>
</dbReference>
<reference evidence="2" key="1">
    <citation type="submission" date="2023-09" db="UniProtKB">
        <authorList>
            <consortium name="Ensembl"/>
        </authorList>
    </citation>
    <scope>IDENTIFICATION</scope>
</reference>
<dbReference type="PANTHER" id="PTHR47403:SF2">
    <property type="entry name" value="N-ACETYLTRANSFERASE 16,-LIKE"/>
    <property type="match status" value="1"/>
</dbReference>
<protein>
    <submittedName>
        <fullName evidence="2 4">Histidine N-acetyltransferase-like</fullName>
    </submittedName>
</protein>
<dbReference type="GeneID" id="102192523"/>
<dbReference type="Proteomes" id="UP000695023">
    <property type="component" value="Unplaced"/>
</dbReference>
<dbReference type="Pfam" id="PF00583">
    <property type="entry name" value="Acetyltransf_1"/>
    <property type="match status" value="1"/>
</dbReference>
<organism evidence="2">
    <name type="scientific">Pundamilia nyererei</name>
    <dbReference type="NCBI Taxonomy" id="303518"/>
    <lineage>
        <taxon>Eukaryota</taxon>
        <taxon>Metazoa</taxon>
        <taxon>Chordata</taxon>
        <taxon>Craniata</taxon>
        <taxon>Vertebrata</taxon>
        <taxon>Euteleostomi</taxon>
        <taxon>Actinopterygii</taxon>
        <taxon>Neopterygii</taxon>
        <taxon>Teleostei</taxon>
        <taxon>Neoteleostei</taxon>
        <taxon>Acanthomorphata</taxon>
        <taxon>Ovalentaria</taxon>
        <taxon>Cichlomorphae</taxon>
        <taxon>Cichliformes</taxon>
        <taxon>Cichlidae</taxon>
        <taxon>African cichlids</taxon>
        <taxon>Pseudocrenilabrinae</taxon>
        <taxon>Haplochromini</taxon>
        <taxon>Pundamilia</taxon>
    </lineage>
</organism>
<dbReference type="GeneTree" id="ENSGT00390000016398"/>
<accession>A0A3B4G9X3</accession>
<gene>
    <name evidence="4" type="primary">LOC102192523</name>
</gene>